<dbReference type="GO" id="GO:0003700">
    <property type="term" value="F:DNA-binding transcription factor activity"/>
    <property type="evidence" value="ECO:0007669"/>
    <property type="project" value="InterPro"/>
</dbReference>
<dbReference type="InterPro" id="IPR000524">
    <property type="entry name" value="Tscrpt_reg_HTH_GntR"/>
</dbReference>
<dbReference type="AlphaFoldDB" id="A0A941HVK8"/>
<dbReference type="SUPFAM" id="SSF53383">
    <property type="entry name" value="PLP-dependent transferases"/>
    <property type="match status" value="1"/>
</dbReference>
<dbReference type="InterPro" id="IPR004839">
    <property type="entry name" value="Aminotransferase_I/II_large"/>
</dbReference>
<dbReference type="Proteomes" id="UP000622580">
    <property type="component" value="Unassembled WGS sequence"/>
</dbReference>
<dbReference type="PROSITE" id="PS50949">
    <property type="entry name" value="HTH_GNTR"/>
    <property type="match status" value="1"/>
</dbReference>
<dbReference type="CDD" id="cd00609">
    <property type="entry name" value="AAT_like"/>
    <property type="match status" value="1"/>
</dbReference>
<dbReference type="InterPro" id="IPR015421">
    <property type="entry name" value="PyrdxlP-dep_Trfase_major"/>
</dbReference>
<dbReference type="GO" id="GO:0008483">
    <property type="term" value="F:transaminase activity"/>
    <property type="evidence" value="ECO:0007669"/>
    <property type="project" value="UniProtKB-KW"/>
</dbReference>
<evidence type="ECO:0000256" key="4">
    <source>
        <dbReference type="ARBA" id="ARBA00023125"/>
    </source>
</evidence>
<dbReference type="InterPro" id="IPR036388">
    <property type="entry name" value="WH-like_DNA-bd_sf"/>
</dbReference>
<proteinExistence type="inferred from homology"/>
<evidence type="ECO:0000256" key="1">
    <source>
        <dbReference type="ARBA" id="ARBA00005384"/>
    </source>
</evidence>
<comment type="caution">
    <text evidence="7">The sequence shown here is derived from an EMBL/GenBank/DDBJ whole genome shotgun (WGS) entry which is preliminary data.</text>
</comment>
<organism evidence="7 8">
    <name type="scientific">Phenylobacterium glaciei</name>
    <dbReference type="NCBI Taxonomy" id="2803784"/>
    <lineage>
        <taxon>Bacteria</taxon>
        <taxon>Pseudomonadati</taxon>
        <taxon>Pseudomonadota</taxon>
        <taxon>Alphaproteobacteria</taxon>
        <taxon>Caulobacterales</taxon>
        <taxon>Caulobacteraceae</taxon>
        <taxon>Phenylobacterium</taxon>
    </lineage>
</organism>
<keyword evidence="4" id="KW-0238">DNA-binding</keyword>
<keyword evidence="2" id="KW-0663">Pyridoxal phosphate</keyword>
<dbReference type="EMBL" id="JAGSGD010000001">
    <property type="protein sequence ID" value="MBR7619156.1"/>
    <property type="molecule type" value="Genomic_DNA"/>
</dbReference>
<keyword evidence="7" id="KW-0032">Aminotransferase</keyword>
<gene>
    <name evidence="7" type="ORF">JKL49_07110</name>
</gene>
<keyword evidence="7" id="KW-0808">Transferase</keyword>
<dbReference type="Pfam" id="PF00155">
    <property type="entry name" value="Aminotran_1_2"/>
    <property type="match status" value="1"/>
</dbReference>
<dbReference type="InterPro" id="IPR015424">
    <property type="entry name" value="PyrdxlP-dep_Trfase"/>
</dbReference>
<dbReference type="CDD" id="cd07377">
    <property type="entry name" value="WHTH_GntR"/>
    <property type="match status" value="1"/>
</dbReference>
<dbReference type="PANTHER" id="PTHR46577">
    <property type="entry name" value="HTH-TYPE TRANSCRIPTIONAL REGULATORY PROTEIN GABR"/>
    <property type="match status" value="1"/>
</dbReference>
<keyword evidence="3" id="KW-0805">Transcription regulation</keyword>
<dbReference type="Gene3D" id="3.40.640.10">
    <property type="entry name" value="Type I PLP-dependent aspartate aminotransferase-like (Major domain)"/>
    <property type="match status" value="1"/>
</dbReference>
<sequence length="469" mass="48904">MTHTISECMETTMSDDWHPDLARAAGPVYLAIAEAIAGDMAAGRLAPGGRLPPQRTLAQRLGIDFTTVSRAYAEARRRGLVEGRVGQGTYVRGAEPTAPPAGPVDLSMNLPPHFEDAALTARMWREAGELQATGLDLLLRYQEAGGALADREAGALWLKDRLPGLDPDRVTVCPGAQSALLAVIGTLAAPGDVICAEALTYPGLKALAAQLRVTIVGLAMDAEGILPGAFEAACREHTVKALCCTPTLQNPTTATMSLARREALVAIARAHGVPIVEDDAYGLLPENAPPSVAALAPELTFHIAGLAKHVSPALRIAYLVAPDNRSGAKVRAAIRATAAMASPLTAAIATRWITGGTAYKVRDAIRAEARARQRLAARLLPAGSFDAHPDGFHLWLTLPAGWTRGEFAIQLRASGMGVVVSDAFATIAGPPEAVRIGLGGPASRVQIERALTAIADTLDGAPVMTSAAV</sequence>
<evidence type="ECO:0000256" key="3">
    <source>
        <dbReference type="ARBA" id="ARBA00023015"/>
    </source>
</evidence>
<evidence type="ECO:0000256" key="5">
    <source>
        <dbReference type="ARBA" id="ARBA00023163"/>
    </source>
</evidence>
<dbReference type="Gene3D" id="1.10.10.10">
    <property type="entry name" value="Winged helix-like DNA-binding domain superfamily/Winged helix DNA-binding domain"/>
    <property type="match status" value="1"/>
</dbReference>
<evidence type="ECO:0000256" key="2">
    <source>
        <dbReference type="ARBA" id="ARBA00022898"/>
    </source>
</evidence>
<keyword evidence="8" id="KW-1185">Reference proteome</keyword>
<accession>A0A941HVK8</accession>
<keyword evidence="5" id="KW-0804">Transcription</keyword>
<dbReference type="InterPro" id="IPR051446">
    <property type="entry name" value="HTH_trans_reg/aminotransferase"/>
</dbReference>
<name>A0A941HVK8_9CAUL</name>
<feature type="domain" description="HTH gntR-type" evidence="6">
    <location>
        <begin position="26"/>
        <end position="94"/>
    </location>
</feature>
<dbReference type="GO" id="GO:0030170">
    <property type="term" value="F:pyridoxal phosphate binding"/>
    <property type="evidence" value="ECO:0007669"/>
    <property type="project" value="InterPro"/>
</dbReference>
<dbReference type="GO" id="GO:0003677">
    <property type="term" value="F:DNA binding"/>
    <property type="evidence" value="ECO:0007669"/>
    <property type="project" value="UniProtKB-KW"/>
</dbReference>
<dbReference type="SUPFAM" id="SSF46785">
    <property type="entry name" value="Winged helix' DNA-binding domain"/>
    <property type="match status" value="1"/>
</dbReference>
<dbReference type="InterPro" id="IPR036390">
    <property type="entry name" value="WH_DNA-bd_sf"/>
</dbReference>
<evidence type="ECO:0000313" key="7">
    <source>
        <dbReference type="EMBL" id="MBR7619156.1"/>
    </source>
</evidence>
<dbReference type="SMART" id="SM00345">
    <property type="entry name" value="HTH_GNTR"/>
    <property type="match status" value="1"/>
</dbReference>
<evidence type="ECO:0000313" key="8">
    <source>
        <dbReference type="Proteomes" id="UP000622580"/>
    </source>
</evidence>
<dbReference type="PANTHER" id="PTHR46577:SF1">
    <property type="entry name" value="HTH-TYPE TRANSCRIPTIONAL REGULATORY PROTEIN GABR"/>
    <property type="match status" value="1"/>
</dbReference>
<reference evidence="7" key="1">
    <citation type="submission" date="2021-04" db="EMBL/GenBank/DDBJ databases">
        <title>Draft genome assembly of strain Phenylobacterium sp. 20VBR1 using MiniION and Illumina platforms.</title>
        <authorList>
            <person name="Thomas F.A."/>
            <person name="Krishnan K.P."/>
            <person name="Sinha R.K."/>
        </authorList>
    </citation>
    <scope>NUCLEOTIDE SEQUENCE</scope>
    <source>
        <strain evidence="7">20VBR1</strain>
    </source>
</reference>
<dbReference type="Pfam" id="PF00392">
    <property type="entry name" value="GntR"/>
    <property type="match status" value="1"/>
</dbReference>
<evidence type="ECO:0000259" key="6">
    <source>
        <dbReference type="PROSITE" id="PS50949"/>
    </source>
</evidence>
<protein>
    <submittedName>
        <fullName evidence="7">PLP-dependent aminotransferase family protein</fullName>
    </submittedName>
</protein>
<comment type="similarity">
    <text evidence="1">In the C-terminal section; belongs to the class-I pyridoxal-phosphate-dependent aminotransferase family.</text>
</comment>